<feature type="signal peptide" evidence="5">
    <location>
        <begin position="1"/>
        <end position="25"/>
    </location>
</feature>
<sequence>MIAYSASVITARRLLLLQLIRLPALFPISHFSSQNHPSDKDAYFAAVHHIASIVQKDFYLERTLNRLRLPSVSSDMALRVLRASAPSNSLHALRFFKWLQSSHNPHFAPSTEHFSVLLLALSKDRLWPHLWSLAADMRARSLALPPSTFASIIESSGAARLPDLAVEIFNRLPHFGCPQTTEIYNALLSALCTARNFDGAYALVRRMTRKLVSPDKHTFSILVNAWCAAGKLREAQDFLDEMAEKGFKPPCRGRDLLLDGLIGAGYLESAKSIVLRMTKEGIVPDVATFNSMLEALCKNGDAEFGATLLHDASDRGMSPDISTYKILIPALAKQGHIESAFRLFYNSIEGGHHPLPSLYAAIIKALCKAGRFADAFGFFSDMKEKRRLPSRPVYTMLVKMCVRGGMYVEASNYLLEMTGLGLVPRGKSFDSVVHGLRHIGKHDLAKRMEQLEVSLRGV</sequence>
<dbReference type="OrthoDB" id="185373at2759"/>
<keyword evidence="7" id="KW-1185">Reference proteome</keyword>
<dbReference type="Proteomes" id="UP000623129">
    <property type="component" value="Unassembled WGS sequence"/>
</dbReference>
<dbReference type="PANTHER" id="PTHR47938:SF47">
    <property type="entry name" value="ADR149WP"/>
    <property type="match status" value="1"/>
</dbReference>
<dbReference type="Pfam" id="PF13041">
    <property type="entry name" value="PPR_2"/>
    <property type="match status" value="3"/>
</dbReference>
<organism evidence="6 7">
    <name type="scientific">Carex littledalei</name>
    <dbReference type="NCBI Taxonomy" id="544730"/>
    <lineage>
        <taxon>Eukaryota</taxon>
        <taxon>Viridiplantae</taxon>
        <taxon>Streptophyta</taxon>
        <taxon>Embryophyta</taxon>
        <taxon>Tracheophyta</taxon>
        <taxon>Spermatophyta</taxon>
        <taxon>Magnoliopsida</taxon>
        <taxon>Liliopsida</taxon>
        <taxon>Poales</taxon>
        <taxon>Cyperaceae</taxon>
        <taxon>Cyperoideae</taxon>
        <taxon>Cariceae</taxon>
        <taxon>Carex</taxon>
        <taxon>Carex subgen. Euthyceras</taxon>
    </lineage>
</organism>
<comment type="similarity">
    <text evidence="1">Belongs to the PPR family. P subfamily.</text>
</comment>
<gene>
    <name evidence="6" type="ORF">FCM35_KLT07856</name>
</gene>
<feature type="repeat" description="PPR" evidence="4">
    <location>
        <begin position="355"/>
        <end position="389"/>
    </location>
</feature>
<evidence type="ECO:0000256" key="3">
    <source>
        <dbReference type="ARBA" id="ARBA00022946"/>
    </source>
</evidence>
<dbReference type="PROSITE" id="PS51375">
    <property type="entry name" value="PPR"/>
    <property type="match status" value="6"/>
</dbReference>
<keyword evidence="2" id="KW-0677">Repeat</keyword>
<dbReference type="InterPro" id="IPR002885">
    <property type="entry name" value="PPR_rpt"/>
</dbReference>
<comment type="caution">
    <text evidence="6">The sequence shown here is derived from an EMBL/GenBank/DDBJ whole genome shotgun (WGS) entry which is preliminary data.</text>
</comment>
<dbReference type="InterPro" id="IPR011990">
    <property type="entry name" value="TPR-like_helical_dom_sf"/>
</dbReference>
<name>A0A833QS53_9POAL</name>
<evidence type="ECO:0000256" key="4">
    <source>
        <dbReference type="PROSITE-ProRule" id="PRU00708"/>
    </source>
</evidence>
<dbReference type="NCBIfam" id="TIGR00756">
    <property type="entry name" value="PPR"/>
    <property type="match status" value="4"/>
</dbReference>
<feature type="repeat" description="PPR" evidence="4">
    <location>
        <begin position="390"/>
        <end position="424"/>
    </location>
</feature>
<keyword evidence="3" id="KW-0809">Transit peptide</keyword>
<accession>A0A833QS53</accession>
<protein>
    <submittedName>
        <fullName evidence="6">Pentatricopeptide repeat-containing protein</fullName>
    </submittedName>
</protein>
<evidence type="ECO:0000256" key="2">
    <source>
        <dbReference type="ARBA" id="ARBA00022737"/>
    </source>
</evidence>
<dbReference type="AlphaFoldDB" id="A0A833QS53"/>
<dbReference type="GO" id="GO:0003729">
    <property type="term" value="F:mRNA binding"/>
    <property type="evidence" value="ECO:0007669"/>
    <property type="project" value="TreeGrafter"/>
</dbReference>
<dbReference type="PANTHER" id="PTHR47938">
    <property type="entry name" value="RESPIRATORY COMPLEX I CHAPERONE (CIA84), PUTATIVE (AFU_ORTHOLOGUE AFUA_2G06020)-RELATED"/>
    <property type="match status" value="1"/>
</dbReference>
<reference evidence="6" key="1">
    <citation type="submission" date="2020-01" db="EMBL/GenBank/DDBJ databases">
        <title>Genome sequence of Kobresia littledalei, the first chromosome-level genome in the family Cyperaceae.</title>
        <authorList>
            <person name="Qu G."/>
        </authorList>
    </citation>
    <scope>NUCLEOTIDE SEQUENCE</scope>
    <source>
        <strain evidence="6">C.B.Clarke</strain>
        <tissue evidence="6">Leaf</tissue>
    </source>
</reference>
<feature type="repeat" description="PPR" evidence="4">
    <location>
        <begin position="285"/>
        <end position="319"/>
    </location>
</feature>
<feature type="chain" id="PRO_5032411440" evidence="5">
    <location>
        <begin position="26"/>
        <end position="458"/>
    </location>
</feature>
<keyword evidence="5" id="KW-0732">Signal</keyword>
<feature type="repeat" description="PPR" evidence="4">
    <location>
        <begin position="320"/>
        <end position="354"/>
    </location>
</feature>
<proteinExistence type="inferred from homology"/>
<feature type="repeat" description="PPR" evidence="4">
    <location>
        <begin position="180"/>
        <end position="214"/>
    </location>
</feature>
<evidence type="ECO:0000256" key="5">
    <source>
        <dbReference type="SAM" id="SignalP"/>
    </source>
</evidence>
<dbReference type="EMBL" id="SWLB01000017">
    <property type="protein sequence ID" value="KAF3327738.1"/>
    <property type="molecule type" value="Genomic_DNA"/>
</dbReference>
<evidence type="ECO:0000313" key="7">
    <source>
        <dbReference type="Proteomes" id="UP000623129"/>
    </source>
</evidence>
<evidence type="ECO:0000256" key="1">
    <source>
        <dbReference type="ARBA" id="ARBA00007626"/>
    </source>
</evidence>
<feature type="repeat" description="PPR" evidence="4">
    <location>
        <begin position="215"/>
        <end position="249"/>
    </location>
</feature>
<evidence type="ECO:0000313" key="6">
    <source>
        <dbReference type="EMBL" id="KAF3327738.1"/>
    </source>
</evidence>
<dbReference type="Gene3D" id="1.25.40.10">
    <property type="entry name" value="Tetratricopeptide repeat domain"/>
    <property type="match status" value="3"/>
</dbReference>